<evidence type="ECO:0000313" key="7">
    <source>
        <dbReference type="EMBL" id="KAK8854242.1"/>
    </source>
</evidence>
<dbReference type="InterPro" id="IPR029058">
    <property type="entry name" value="AB_hydrolase_fold"/>
</dbReference>
<evidence type="ECO:0000256" key="2">
    <source>
        <dbReference type="ARBA" id="ARBA00022692"/>
    </source>
</evidence>
<dbReference type="Gene3D" id="3.40.50.1820">
    <property type="entry name" value="alpha/beta hydrolase"/>
    <property type="match status" value="1"/>
</dbReference>
<proteinExistence type="inferred from homology"/>
<keyword evidence="8" id="KW-1185">Reference proteome</keyword>
<comment type="similarity">
    <text evidence="1">Belongs to the TMEM53 family.</text>
</comment>
<name>A0ABR2HX70_9EUKA</name>
<dbReference type="Proteomes" id="UP001470230">
    <property type="component" value="Unassembled WGS sequence"/>
</dbReference>
<keyword evidence="3" id="KW-1133">Transmembrane helix</keyword>
<dbReference type="InterPro" id="IPR008547">
    <property type="entry name" value="DUF829_TMEM53"/>
</dbReference>
<evidence type="ECO:0000256" key="5">
    <source>
        <dbReference type="ARBA" id="ARBA00023242"/>
    </source>
</evidence>
<keyword evidence="4" id="KW-0472">Membrane</keyword>
<dbReference type="SUPFAM" id="SSF53474">
    <property type="entry name" value="alpha/beta-Hydrolases"/>
    <property type="match status" value="1"/>
</dbReference>
<dbReference type="PANTHER" id="PTHR12265:SF30">
    <property type="entry name" value="TRANSMEMBRANE PROTEIN 53"/>
    <property type="match status" value="1"/>
</dbReference>
<evidence type="ECO:0000256" key="4">
    <source>
        <dbReference type="ARBA" id="ARBA00023136"/>
    </source>
</evidence>
<evidence type="ECO:0000256" key="6">
    <source>
        <dbReference type="ARBA" id="ARBA00034303"/>
    </source>
</evidence>
<dbReference type="Pfam" id="PF05705">
    <property type="entry name" value="DUF829"/>
    <property type="match status" value="1"/>
</dbReference>
<reference evidence="7 8" key="1">
    <citation type="submission" date="2024-04" db="EMBL/GenBank/DDBJ databases">
        <title>Tritrichomonas musculus Genome.</title>
        <authorList>
            <person name="Alves-Ferreira E."/>
            <person name="Grigg M."/>
            <person name="Lorenzi H."/>
            <person name="Galac M."/>
        </authorList>
    </citation>
    <scope>NUCLEOTIDE SEQUENCE [LARGE SCALE GENOMIC DNA]</scope>
    <source>
        <strain evidence="7 8">EAF2021</strain>
    </source>
</reference>
<evidence type="ECO:0000313" key="8">
    <source>
        <dbReference type="Proteomes" id="UP001470230"/>
    </source>
</evidence>
<sequence length="268" mass="31280">MIKSKASHKKPAIFLFGWLGAKKYNLHKISKFYTDTMNVDIFPFIQTPQSLLNITRDKGLDEIYNNALNRPILIHIFSLNGASTFYKSLSENNLPLDKNIPDKDLKLTLKPNLDIRGLIFDCTPGRVTRSLYHRAFSNAIFPKSLFLRQTASFALTPIFDLFLFFARKHRKISSLQLRTLYNDPLKYPSFFFTSKKDDLIPSKDVLEYANEVKNMGLPVQTCVFEDSTHVKGYHDHRDFYRRTITDFAKKCFYDPYVLINKSYDKLVY</sequence>
<dbReference type="EMBL" id="JAPFFF010000021">
    <property type="protein sequence ID" value="KAK8854242.1"/>
    <property type="molecule type" value="Genomic_DNA"/>
</dbReference>
<accession>A0ABR2HX70</accession>
<dbReference type="PANTHER" id="PTHR12265">
    <property type="entry name" value="TRANSMEMBRANE PROTEIN 53"/>
    <property type="match status" value="1"/>
</dbReference>
<comment type="caution">
    <text evidence="7">The sequence shown here is derived from an EMBL/GenBank/DDBJ whole genome shotgun (WGS) entry which is preliminary data.</text>
</comment>
<comment type="subcellular location">
    <subcellularLocation>
        <location evidence="6">Nucleus outer membrane</location>
        <topology evidence="6">Single-pass membrane protein</topology>
    </subcellularLocation>
</comment>
<evidence type="ECO:0000256" key="1">
    <source>
        <dbReference type="ARBA" id="ARBA00007387"/>
    </source>
</evidence>
<protein>
    <submittedName>
        <fullName evidence="7">Uncharacterized protein</fullName>
    </submittedName>
</protein>
<keyword evidence="5" id="KW-0539">Nucleus</keyword>
<organism evidence="7 8">
    <name type="scientific">Tritrichomonas musculus</name>
    <dbReference type="NCBI Taxonomy" id="1915356"/>
    <lineage>
        <taxon>Eukaryota</taxon>
        <taxon>Metamonada</taxon>
        <taxon>Parabasalia</taxon>
        <taxon>Tritrichomonadida</taxon>
        <taxon>Tritrichomonadidae</taxon>
        <taxon>Tritrichomonas</taxon>
    </lineage>
</organism>
<evidence type="ECO:0000256" key="3">
    <source>
        <dbReference type="ARBA" id="ARBA00022989"/>
    </source>
</evidence>
<keyword evidence="2" id="KW-0812">Transmembrane</keyword>
<gene>
    <name evidence="7" type="ORF">M9Y10_016801</name>
</gene>